<dbReference type="PANTHER" id="PTHR33514">
    <property type="entry name" value="PROTEIN ABCI12, CHLOROPLASTIC"/>
    <property type="match status" value="1"/>
</dbReference>
<reference evidence="7 8" key="1">
    <citation type="submission" date="2016-09" db="EMBL/GenBank/DDBJ databases">
        <title>Rhizobium sp. nov., a novel species isolated from the rice rhizosphere.</title>
        <authorList>
            <person name="Zhao J."/>
            <person name="Zhang X."/>
        </authorList>
    </citation>
    <scope>NUCLEOTIDE SEQUENCE [LARGE SCALE GENOMIC DNA]</scope>
    <source>
        <strain evidence="7 8">1.7048</strain>
    </source>
</reference>
<feature type="transmembrane region" description="Helical" evidence="6">
    <location>
        <begin position="65"/>
        <end position="82"/>
    </location>
</feature>
<feature type="transmembrane region" description="Helical" evidence="6">
    <location>
        <begin position="88"/>
        <end position="107"/>
    </location>
</feature>
<dbReference type="Pfam" id="PF02361">
    <property type="entry name" value="CbiQ"/>
    <property type="match status" value="1"/>
</dbReference>
<evidence type="ECO:0000256" key="2">
    <source>
        <dbReference type="ARBA" id="ARBA00008564"/>
    </source>
</evidence>
<organism evidence="7 8">
    <name type="scientific">Xaviernesmea oryzae</name>
    <dbReference type="NCBI Taxonomy" id="464029"/>
    <lineage>
        <taxon>Bacteria</taxon>
        <taxon>Pseudomonadati</taxon>
        <taxon>Pseudomonadota</taxon>
        <taxon>Alphaproteobacteria</taxon>
        <taxon>Hyphomicrobiales</taxon>
        <taxon>Rhizobiaceae</taxon>
        <taxon>Rhizobium/Agrobacterium group</taxon>
        <taxon>Xaviernesmea</taxon>
    </lineage>
</organism>
<evidence type="ECO:0000256" key="4">
    <source>
        <dbReference type="ARBA" id="ARBA00022989"/>
    </source>
</evidence>
<sequence length="205" mass="21996">MASLYVEGRTPFHRLPAGAKLLLLVLVGIGLAFLHSPWVLGGALVICAMPYVLLRLPFSETRRRLGLMVLTVLLLGLATAWFESPLAGLVACLRILALVLLAAAVTATSEIADMMAAVTRAMMPLERLGLIKAQDVGLALGLALRFAPEIAGRHQALVAAHRARGLKPRWCHILPALIVLTLKEADEVARAIDARGLRGHKASDR</sequence>
<name>A0A1Q9ATP8_9HYPH</name>
<evidence type="ECO:0008006" key="9">
    <source>
        <dbReference type="Google" id="ProtNLM"/>
    </source>
</evidence>
<feature type="transmembrane region" description="Helical" evidence="6">
    <location>
        <begin position="12"/>
        <end position="33"/>
    </location>
</feature>
<evidence type="ECO:0000313" key="8">
    <source>
        <dbReference type="Proteomes" id="UP000186364"/>
    </source>
</evidence>
<comment type="caution">
    <text evidence="7">The sequence shown here is derived from an EMBL/GenBank/DDBJ whole genome shotgun (WGS) entry which is preliminary data.</text>
</comment>
<evidence type="ECO:0000256" key="1">
    <source>
        <dbReference type="ARBA" id="ARBA00004141"/>
    </source>
</evidence>
<accession>A0A1Q9ATP8</accession>
<protein>
    <recommendedName>
        <fullName evidence="9">Cobalt transport protein</fullName>
    </recommendedName>
</protein>
<keyword evidence="8" id="KW-1185">Reference proteome</keyword>
<comment type="subcellular location">
    <subcellularLocation>
        <location evidence="1">Membrane</location>
        <topology evidence="1">Multi-pass membrane protein</topology>
    </subcellularLocation>
</comment>
<dbReference type="AlphaFoldDB" id="A0A1Q9ATP8"/>
<keyword evidence="5 6" id="KW-0472">Membrane</keyword>
<comment type="similarity">
    <text evidence="2">Belongs to the CbiQ family.</text>
</comment>
<dbReference type="Proteomes" id="UP000186364">
    <property type="component" value="Unassembled WGS sequence"/>
</dbReference>
<evidence type="ECO:0000256" key="3">
    <source>
        <dbReference type="ARBA" id="ARBA00022692"/>
    </source>
</evidence>
<evidence type="ECO:0000256" key="5">
    <source>
        <dbReference type="ARBA" id="ARBA00023136"/>
    </source>
</evidence>
<keyword evidence="3 6" id="KW-0812">Transmembrane</keyword>
<feature type="transmembrane region" description="Helical" evidence="6">
    <location>
        <begin position="39"/>
        <end position="58"/>
    </location>
</feature>
<dbReference type="InterPro" id="IPR003339">
    <property type="entry name" value="ABC/ECF_trnsptr_transmembrane"/>
</dbReference>
<dbReference type="PANTHER" id="PTHR33514:SF13">
    <property type="entry name" value="PROTEIN ABCI12, CHLOROPLASTIC"/>
    <property type="match status" value="1"/>
</dbReference>
<proteinExistence type="inferred from homology"/>
<keyword evidence="4 6" id="KW-1133">Transmembrane helix</keyword>
<dbReference type="GO" id="GO:0005886">
    <property type="term" value="C:plasma membrane"/>
    <property type="evidence" value="ECO:0007669"/>
    <property type="project" value="UniProtKB-ARBA"/>
</dbReference>
<dbReference type="EMBL" id="MKIP01000057">
    <property type="protein sequence ID" value="OLP58804.1"/>
    <property type="molecule type" value="Genomic_DNA"/>
</dbReference>
<gene>
    <name evidence="7" type="ORF">BJF93_17805</name>
</gene>
<evidence type="ECO:0000256" key="6">
    <source>
        <dbReference type="SAM" id="Phobius"/>
    </source>
</evidence>
<evidence type="ECO:0000313" key="7">
    <source>
        <dbReference type="EMBL" id="OLP58804.1"/>
    </source>
</evidence>